<evidence type="ECO:0000313" key="2">
    <source>
        <dbReference type="EMBL" id="KUM99109.1"/>
    </source>
</evidence>
<gene>
    <name evidence="2" type="ORF">AQI95_40705</name>
</gene>
<dbReference type="OrthoDB" id="3482505at2"/>
<keyword evidence="1" id="KW-0732">Signal</keyword>
<protein>
    <submittedName>
        <fullName evidence="2">Uncharacterized protein</fullName>
    </submittedName>
</protein>
<accession>A0A101NTU6</accession>
<name>A0A101NTU6_9ACTN</name>
<evidence type="ECO:0000313" key="3">
    <source>
        <dbReference type="Proteomes" id="UP000053127"/>
    </source>
</evidence>
<organism evidence="2 3">
    <name type="scientific">Streptomyces yokosukanensis</name>
    <dbReference type="NCBI Taxonomy" id="67386"/>
    <lineage>
        <taxon>Bacteria</taxon>
        <taxon>Bacillati</taxon>
        <taxon>Actinomycetota</taxon>
        <taxon>Actinomycetes</taxon>
        <taxon>Kitasatosporales</taxon>
        <taxon>Streptomycetaceae</taxon>
        <taxon>Streptomyces</taxon>
    </lineage>
</organism>
<proteinExistence type="predicted"/>
<evidence type="ECO:0000256" key="1">
    <source>
        <dbReference type="SAM" id="SignalP"/>
    </source>
</evidence>
<comment type="caution">
    <text evidence="2">The sequence shown here is derived from an EMBL/GenBank/DDBJ whole genome shotgun (WGS) entry which is preliminary data.</text>
</comment>
<dbReference type="EMBL" id="LMWN01000068">
    <property type="protein sequence ID" value="KUM99109.1"/>
    <property type="molecule type" value="Genomic_DNA"/>
</dbReference>
<dbReference type="RefSeq" id="WP_067136038.1">
    <property type="nucleotide sequence ID" value="NZ_JBFACD010000015.1"/>
</dbReference>
<feature type="chain" id="PRO_5007101951" evidence="1">
    <location>
        <begin position="29"/>
        <end position="145"/>
    </location>
</feature>
<dbReference type="Proteomes" id="UP000053127">
    <property type="component" value="Unassembled WGS sequence"/>
</dbReference>
<dbReference type="AlphaFoldDB" id="A0A101NTU6"/>
<keyword evidence="3" id="KW-1185">Reference proteome</keyword>
<feature type="signal peptide" evidence="1">
    <location>
        <begin position="1"/>
        <end position="28"/>
    </location>
</feature>
<reference evidence="2 3" key="1">
    <citation type="submission" date="2015-10" db="EMBL/GenBank/DDBJ databases">
        <title>Draft genome sequence of Streptomyces yokosukanensis DSM 40224, type strain for the species Streptomyces yokosukanensis.</title>
        <authorList>
            <person name="Ruckert C."/>
            <person name="Winkler A."/>
            <person name="Kalinowski J."/>
            <person name="Kampfer P."/>
            <person name="Glaeser S."/>
        </authorList>
    </citation>
    <scope>NUCLEOTIDE SEQUENCE [LARGE SCALE GENOMIC DNA]</scope>
    <source>
        <strain evidence="2 3">DSM 40224</strain>
    </source>
</reference>
<sequence length="145" mass="14950">MSASRRTPRLLTATAVAVLLSAAGVAAAAPASATTVTASRTVSVRSAGFYAGGVWDIYQSNAFLTVNLTQDGSGNLYGSAVQGDMVGTLLNGAVDGQNIYFTISWSNGAVGRYTGVRGADRRLSGTTFDLNNPSSQATWATSRTF</sequence>